<dbReference type="EC" id="2.4.99.24" evidence="4"/>
<accession>A0A3M2UM82</accession>
<evidence type="ECO:0000256" key="1">
    <source>
        <dbReference type="ARBA" id="ARBA00022676"/>
    </source>
</evidence>
<dbReference type="Gene3D" id="3.40.50.2000">
    <property type="entry name" value="Glycogen Phosphorylase B"/>
    <property type="match status" value="1"/>
</dbReference>
<dbReference type="GO" id="GO:0008713">
    <property type="term" value="F:ADP-heptose-lipopolysaccharide heptosyltransferase activity"/>
    <property type="evidence" value="ECO:0007669"/>
    <property type="project" value="UniProtKB-EC"/>
</dbReference>
<comment type="caution">
    <text evidence="6">The sequence shown here is derived from an EMBL/GenBank/DDBJ whole genome shotgun (WGS) entry which is preliminary data.</text>
</comment>
<dbReference type="InterPro" id="IPR002201">
    <property type="entry name" value="Glyco_trans_9"/>
</dbReference>
<gene>
    <name evidence="6" type="ORF">APX70_02164</name>
</gene>
<evidence type="ECO:0000256" key="5">
    <source>
        <dbReference type="ARBA" id="ARBA00047503"/>
    </source>
</evidence>
<dbReference type="Proteomes" id="UP000282378">
    <property type="component" value="Unassembled WGS sequence"/>
</dbReference>
<keyword evidence="1" id="KW-0328">Glycosyltransferase</keyword>
<comment type="similarity">
    <text evidence="3">Belongs to the glycosyltransferase 9 family.</text>
</comment>
<dbReference type="InterPro" id="IPR051199">
    <property type="entry name" value="LPS_LOS_Heptosyltrfase"/>
</dbReference>
<evidence type="ECO:0000313" key="7">
    <source>
        <dbReference type="Proteomes" id="UP000282378"/>
    </source>
</evidence>
<evidence type="ECO:0000256" key="4">
    <source>
        <dbReference type="ARBA" id="ARBA00044042"/>
    </source>
</evidence>
<keyword evidence="2 6" id="KW-0808">Transferase</keyword>
<dbReference type="CDD" id="cd03789">
    <property type="entry name" value="GT9_LPS_heptosyltransferase"/>
    <property type="match status" value="1"/>
</dbReference>
<name>A0A3M2UM82_PSEYM</name>
<dbReference type="PANTHER" id="PTHR30160">
    <property type="entry name" value="TETRAACYLDISACCHARIDE 4'-KINASE-RELATED"/>
    <property type="match status" value="1"/>
</dbReference>
<feature type="non-terminal residue" evidence="6">
    <location>
        <position position="1"/>
    </location>
</feature>
<dbReference type="InterPro" id="IPR011910">
    <property type="entry name" value="RfaF"/>
</dbReference>
<evidence type="ECO:0000256" key="3">
    <source>
        <dbReference type="ARBA" id="ARBA00043995"/>
    </source>
</evidence>
<reference evidence="6 7" key="1">
    <citation type="submission" date="2018-08" db="EMBL/GenBank/DDBJ databases">
        <title>Recombination of ecologically and evolutionarily significant loci maintains genetic cohesion in the Pseudomonas syringae species complex.</title>
        <authorList>
            <person name="Dillon M."/>
            <person name="Thakur S."/>
            <person name="Almeida R.N.D."/>
            <person name="Weir B.S."/>
            <person name="Guttman D.S."/>
        </authorList>
    </citation>
    <scope>NUCLEOTIDE SEQUENCE [LARGE SCALE GENOMIC DNA]</scope>
    <source>
        <strain evidence="6 7">88_10</strain>
    </source>
</reference>
<dbReference type="Pfam" id="PF01075">
    <property type="entry name" value="Glyco_transf_9"/>
    <property type="match status" value="1"/>
</dbReference>
<evidence type="ECO:0000313" key="6">
    <source>
        <dbReference type="EMBL" id="RML28065.1"/>
    </source>
</evidence>
<dbReference type="SUPFAM" id="SSF53756">
    <property type="entry name" value="UDP-Glycosyltransferase/glycogen phosphorylase"/>
    <property type="match status" value="1"/>
</dbReference>
<dbReference type="GO" id="GO:0005829">
    <property type="term" value="C:cytosol"/>
    <property type="evidence" value="ECO:0007669"/>
    <property type="project" value="TreeGrafter"/>
</dbReference>
<dbReference type="AlphaFoldDB" id="A0A3M2UM82"/>
<dbReference type="FunFam" id="3.40.50.2000:FF:000023">
    <property type="entry name" value="ADP-heptose--LPS heptosyltransferase II"/>
    <property type="match status" value="1"/>
</dbReference>
<comment type="catalytic activity">
    <reaction evidence="5">
        <text>an L-alpha-D-Hep-(1-&gt;5)-[alpha-Kdo-(2-&gt;4)]-alpha-Kdo-(2-&gt;6)-lipid A + ADP-L-glycero-beta-D-manno-heptose = an L-alpha-D-Hep-(1-&gt;3)-L-alpha-D-Hep-(1-&gt;5)-[alpha-Kdo-(2-&gt;4)]-alpha-Kdo-(2-&gt;6)-lipid A + ADP + H(+)</text>
        <dbReference type="Rhea" id="RHEA:74071"/>
        <dbReference type="ChEBI" id="CHEBI:15378"/>
        <dbReference type="ChEBI" id="CHEBI:61506"/>
        <dbReference type="ChEBI" id="CHEBI:193068"/>
        <dbReference type="ChEBI" id="CHEBI:193069"/>
        <dbReference type="ChEBI" id="CHEBI:456216"/>
        <dbReference type="EC" id="2.4.99.24"/>
    </reaction>
</comment>
<organism evidence="6 7">
    <name type="scientific">Pseudomonas syringae pv. maculicola</name>
    <dbReference type="NCBI Taxonomy" id="59511"/>
    <lineage>
        <taxon>Bacteria</taxon>
        <taxon>Pseudomonadati</taxon>
        <taxon>Pseudomonadota</taxon>
        <taxon>Gammaproteobacteria</taxon>
        <taxon>Pseudomonadales</taxon>
        <taxon>Pseudomonadaceae</taxon>
        <taxon>Pseudomonas</taxon>
    </lineage>
</organism>
<protein>
    <recommendedName>
        <fullName evidence="4">lipopolysaccharide heptosyltransferase II</fullName>
        <ecNumber evidence="4">2.4.99.24</ecNumber>
    </recommendedName>
</protein>
<sequence>AEASIREGWQVWLFGSKKDHPVGESIRQELIPGLREESVNLSGDTSLAEAIDLLSCADAVVSNDSGLMHVAAALNRPLVAVYGSTSPGFTPPLADEVEVVRLGLECSPCFERTCRFGHYNCMRLLEPDAVIQALTRLSSTPVEVA</sequence>
<dbReference type="NCBIfam" id="TIGR02195">
    <property type="entry name" value="heptsyl_trn_II"/>
    <property type="match status" value="1"/>
</dbReference>
<dbReference type="GO" id="GO:0009244">
    <property type="term" value="P:lipopolysaccharide core region biosynthetic process"/>
    <property type="evidence" value="ECO:0007669"/>
    <property type="project" value="TreeGrafter"/>
</dbReference>
<proteinExistence type="inferred from homology"/>
<dbReference type="EMBL" id="RBNL01004646">
    <property type="protein sequence ID" value="RML28065.1"/>
    <property type="molecule type" value="Genomic_DNA"/>
</dbReference>
<dbReference type="PANTHER" id="PTHR30160:SF7">
    <property type="entry name" value="ADP-HEPTOSE--LPS HEPTOSYLTRANSFERASE 2"/>
    <property type="match status" value="1"/>
</dbReference>
<evidence type="ECO:0000256" key="2">
    <source>
        <dbReference type="ARBA" id="ARBA00022679"/>
    </source>
</evidence>